<proteinExistence type="predicted"/>
<evidence type="ECO:0000313" key="3">
    <source>
        <dbReference type="Proteomes" id="UP001499993"/>
    </source>
</evidence>
<keyword evidence="3" id="KW-1185">Reference proteome</keyword>
<gene>
    <name evidence="2" type="ORF">GCM10023224_06590</name>
</gene>
<dbReference type="Proteomes" id="UP001499993">
    <property type="component" value="Unassembled WGS sequence"/>
</dbReference>
<dbReference type="EMBL" id="BAABIK010000002">
    <property type="protein sequence ID" value="GAA4929714.1"/>
    <property type="molecule type" value="Genomic_DNA"/>
</dbReference>
<organism evidence="2 3">
    <name type="scientific">Streptomonospora halophila</name>
    <dbReference type="NCBI Taxonomy" id="427369"/>
    <lineage>
        <taxon>Bacteria</taxon>
        <taxon>Bacillati</taxon>
        <taxon>Actinomycetota</taxon>
        <taxon>Actinomycetes</taxon>
        <taxon>Streptosporangiales</taxon>
        <taxon>Nocardiopsidaceae</taxon>
        <taxon>Streptomonospora</taxon>
    </lineage>
</organism>
<feature type="region of interest" description="Disordered" evidence="1">
    <location>
        <begin position="1"/>
        <end position="70"/>
    </location>
</feature>
<name>A0ABP9G5X0_9ACTN</name>
<reference evidence="3" key="1">
    <citation type="journal article" date="2019" name="Int. J. Syst. Evol. Microbiol.">
        <title>The Global Catalogue of Microorganisms (GCM) 10K type strain sequencing project: providing services to taxonomists for standard genome sequencing and annotation.</title>
        <authorList>
            <consortium name="The Broad Institute Genomics Platform"/>
            <consortium name="The Broad Institute Genome Sequencing Center for Infectious Disease"/>
            <person name="Wu L."/>
            <person name="Ma J."/>
        </authorList>
    </citation>
    <scope>NUCLEOTIDE SEQUENCE [LARGE SCALE GENOMIC DNA]</scope>
    <source>
        <strain evidence="3">JCM 18123</strain>
    </source>
</reference>
<evidence type="ECO:0000256" key="1">
    <source>
        <dbReference type="SAM" id="MobiDB-lite"/>
    </source>
</evidence>
<comment type="caution">
    <text evidence="2">The sequence shown here is derived from an EMBL/GenBank/DDBJ whole genome shotgun (WGS) entry which is preliminary data.</text>
</comment>
<feature type="compositionally biased region" description="Low complexity" evidence="1">
    <location>
        <begin position="14"/>
        <end position="36"/>
    </location>
</feature>
<protein>
    <submittedName>
        <fullName evidence="2">Uncharacterized protein</fullName>
    </submittedName>
</protein>
<sequence>MRSPQPHLRPAPPFLRARPYGPSPDLLGLPDLPGLPAVRLPGPSRPSHPCLRLGRPLGGYWETRGRQAAP</sequence>
<accession>A0ABP9G5X0</accession>
<evidence type="ECO:0000313" key="2">
    <source>
        <dbReference type="EMBL" id="GAA4929714.1"/>
    </source>
</evidence>